<dbReference type="InterPro" id="IPR036390">
    <property type="entry name" value="WH_DNA-bd_sf"/>
</dbReference>
<keyword evidence="2" id="KW-0238">DNA-binding</keyword>
<feature type="domain" description="Cyclic nucleotide-binding" evidence="4">
    <location>
        <begin position="7"/>
        <end position="78"/>
    </location>
</feature>
<dbReference type="SUPFAM" id="SSF51206">
    <property type="entry name" value="cAMP-binding domain-like"/>
    <property type="match status" value="1"/>
</dbReference>
<dbReference type="Gene3D" id="2.60.120.10">
    <property type="entry name" value="Jelly Rolls"/>
    <property type="match status" value="1"/>
</dbReference>
<protein>
    <submittedName>
        <fullName evidence="5">Crp/Fnr family transcriptional regulator</fullName>
    </submittedName>
</protein>
<keyword evidence="1" id="KW-0805">Transcription regulation</keyword>
<dbReference type="Pfam" id="PF00027">
    <property type="entry name" value="cNMP_binding"/>
    <property type="match status" value="1"/>
</dbReference>
<dbReference type="InterPro" id="IPR014710">
    <property type="entry name" value="RmlC-like_jellyroll"/>
</dbReference>
<accession>A0ABS8EUS2</accession>
<proteinExistence type="predicted"/>
<name>A0ABS8EUS2_9FIRM</name>
<evidence type="ECO:0000313" key="6">
    <source>
        <dbReference type="Proteomes" id="UP001299235"/>
    </source>
</evidence>
<dbReference type="PROSITE" id="PS50042">
    <property type="entry name" value="CNMP_BINDING_3"/>
    <property type="match status" value="1"/>
</dbReference>
<dbReference type="InterPro" id="IPR012318">
    <property type="entry name" value="HTH_CRP"/>
</dbReference>
<dbReference type="RefSeq" id="WP_248835204.1">
    <property type="nucleotide sequence ID" value="NZ_JAJEQE010000017.1"/>
</dbReference>
<evidence type="ECO:0000256" key="3">
    <source>
        <dbReference type="ARBA" id="ARBA00023163"/>
    </source>
</evidence>
<sequence length="218" mass="24723">MNTKLSLFDGITPEEYNRMMVCFQASEKSFSTDETVCFYADHPDRIGYLLEGEAAIIRTHLDGRQTILEYLKTGDVFGSALSALSPNGDSLQVICTKSCKIQFIDYAHLIRRCPNACSFHSLLVSNALQLISRKAIALGEHLEILSQRTTKEKLLCYFEKLAQEQHSDSFTLPFSLSTLADYLSVDRSAMMRELKKLKAEGIVKSERKTFTLVEYRQN</sequence>
<dbReference type="SUPFAM" id="SSF46785">
    <property type="entry name" value="Winged helix' DNA-binding domain"/>
    <property type="match status" value="1"/>
</dbReference>
<dbReference type="Proteomes" id="UP001299235">
    <property type="component" value="Unassembled WGS sequence"/>
</dbReference>
<reference evidence="5 6" key="1">
    <citation type="submission" date="2021-10" db="EMBL/GenBank/DDBJ databases">
        <title>Anaerobic single-cell dispensing facilitates the cultivation of human gut bacteria.</title>
        <authorList>
            <person name="Afrizal A."/>
        </authorList>
    </citation>
    <scope>NUCLEOTIDE SEQUENCE [LARGE SCALE GENOMIC DNA]</scope>
    <source>
        <strain evidence="5 6">CLA-AA-H246</strain>
    </source>
</reference>
<keyword evidence="6" id="KW-1185">Reference proteome</keyword>
<dbReference type="CDD" id="cd00038">
    <property type="entry name" value="CAP_ED"/>
    <property type="match status" value="1"/>
</dbReference>
<keyword evidence="3" id="KW-0804">Transcription</keyword>
<dbReference type="InterPro" id="IPR000595">
    <property type="entry name" value="cNMP-bd_dom"/>
</dbReference>
<evidence type="ECO:0000256" key="2">
    <source>
        <dbReference type="ARBA" id="ARBA00023125"/>
    </source>
</evidence>
<dbReference type="Pfam" id="PF13545">
    <property type="entry name" value="HTH_Crp_2"/>
    <property type="match status" value="1"/>
</dbReference>
<gene>
    <name evidence="5" type="ORF">LKD42_06690</name>
</gene>
<evidence type="ECO:0000256" key="1">
    <source>
        <dbReference type="ARBA" id="ARBA00023015"/>
    </source>
</evidence>
<evidence type="ECO:0000313" key="5">
    <source>
        <dbReference type="EMBL" id="MCC2148941.1"/>
    </source>
</evidence>
<dbReference type="EMBL" id="JAJEQE010000017">
    <property type="protein sequence ID" value="MCC2148941.1"/>
    <property type="molecule type" value="Genomic_DNA"/>
</dbReference>
<evidence type="ECO:0000259" key="4">
    <source>
        <dbReference type="PROSITE" id="PS50042"/>
    </source>
</evidence>
<organism evidence="5 6">
    <name type="scientific">Hominisplanchenecus faecis</name>
    <dbReference type="NCBI Taxonomy" id="2885351"/>
    <lineage>
        <taxon>Bacteria</taxon>
        <taxon>Bacillati</taxon>
        <taxon>Bacillota</taxon>
        <taxon>Clostridia</taxon>
        <taxon>Lachnospirales</taxon>
        <taxon>Lachnospiraceae</taxon>
        <taxon>Hominisplanchenecus</taxon>
    </lineage>
</organism>
<comment type="caution">
    <text evidence="5">The sequence shown here is derived from an EMBL/GenBank/DDBJ whole genome shotgun (WGS) entry which is preliminary data.</text>
</comment>
<dbReference type="InterPro" id="IPR018490">
    <property type="entry name" value="cNMP-bd_dom_sf"/>
</dbReference>